<organism evidence="2 3">
    <name type="scientific">Apiospora marii</name>
    <dbReference type="NCBI Taxonomy" id="335849"/>
    <lineage>
        <taxon>Eukaryota</taxon>
        <taxon>Fungi</taxon>
        <taxon>Dikarya</taxon>
        <taxon>Ascomycota</taxon>
        <taxon>Pezizomycotina</taxon>
        <taxon>Sordariomycetes</taxon>
        <taxon>Xylariomycetidae</taxon>
        <taxon>Amphisphaeriales</taxon>
        <taxon>Apiosporaceae</taxon>
        <taxon>Apiospora</taxon>
    </lineage>
</organism>
<proteinExistence type="predicted"/>
<feature type="domain" description="Heterokaryon incompatibility" evidence="1">
    <location>
        <begin position="237"/>
        <end position="377"/>
    </location>
</feature>
<keyword evidence="3" id="KW-1185">Reference proteome</keyword>
<accession>A0ABR1R609</accession>
<dbReference type="PANTHER" id="PTHR33112">
    <property type="entry name" value="DOMAIN PROTEIN, PUTATIVE-RELATED"/>
    <property type="match status" value="1"/>
</dbReference>
<dbReference type="Proteomes" id="UP001396898">
    <property type="component" value="Unassembled WGS sequence"/>
</dbReference>
<sequence>MAFGEGKDDLEPDSSIGYPRRIEQFARDAVPTENTGNASSTEDALCDECRKLNLSEILKEANALSYYTRENEYRSRHANVTTCPLCRMLAASCFMPKEAFCGEETGNQEDMYQMFGIPYLNWAGLERDSKFRTKSEAVGLCLIHRSYLTEGGGGVGDENPIKTNGGPVLLQNTTGPIAFSPRAIPRQFDTDKAKSWLSYCTEHHRLLCGSEPEPLRDLKVIDCTTLSIENGDQSLAYVALSYVWAKSGDVCGPMWEEGGKKKLPEKLSTVIGDSIEVTKALGYRYLWVDKFCIDQSDADLKHDQIDQMGTIYQNSALTIIGAAGMDETYGLPGVGRRARAQQLFIKYQDLTVIWTPKDPQISIASSHWSSRGWTFQEALLSRRRLVFTDDQVYFECKTMNCFESVHFPLEELHVKNKSKTYEFLRSGVFGRNREQEFGKLVHGKRSLNDSFCRYLSNVEEYSSRDLGYDEDSLNAFKGVLGQFSKEKYSLRHIWGIAYPKSTAHKMGCFVHALTWSHKTGVNRPRRRHEFPSWTWVGWQGSVEYKFTSGKKLWFENSVRDIGFGSPGGEPVLALADLPPESRYVVLHITAPEIPLEQFTYCAAESLEKQWSFDTHPAALSWSRNTQADVEIPKMLKNSSKWRCIYLGSLIKMSYVMILELDPKADCWQRLGMFRVEAYISDIDGIVKFDTCVSTFAIM</sequence>
<evidence type="ECO:0000313" key="3">
    <source>
        <dbReference type="Proteomes" id="UP001396898"/>
    </source>
</evidence>
<comment type="caution">
    <text evidence="2">The sequence shown here is derived from an EMBL/GenBank/DDBJ whole genome shotgun (WGS) entry which is preliminary data.</text>
</comment>
<dbReference type="InterPro" id="IPR010730">
    <property type="entry name" value="HET"/>
</dbReference>
<dbReference type="EMBL" id="JAQQWI010000018">
    <property type="protein sequence ID" value="KAK8001211.1"/>
    <property type="molecule type" value="Genomic_DNA"/>
</dbReference>
<dbReference type="PANTHER" id="PTHR33112:SF1">
    <property type="entry name" value="HETEROKARYON INCOMPATIBILITY DOMAIN-CONTAINING PROTEIN"/>
    <property type="match status" value="1"/>
</dbReference>
<evidence type="ECO:0000259" key="1">
    <source>
        <dbReference type="Pfam" id="PF06985"/>
    </source>
</evidence>
<reference evidence="2 3" key="1">
    <citation type="submission" date="2023-01" db="EMBL/GenBank/DDBJ databases">
        <title>Analysis of 21 Apiospora genomes using comparative genomics revels a genus with tremendous synthesis potential of carbohydrate active enzymes and secondary metabolites.</title>
        <authorList>
            <person name="Sorensen T."/>
        </authorList>
    </citation>
    <scope>NUCLEOTIDE SEQUENCE [LARGE SCALE GENOMIC DNA]</scope>
    <source>
        <strain evidence="2 3">CBS 20057</strain>
    </source>
</reference>
<name>A0ABR1R609_9PEZI</name>
<dbReference type="Pfam" id="PF06985">
    <property type="entry name" value="HET"/>
    <property type="match status" value="1"/>
</dbReference>
<evidence type="ECO:0000313" key="2">
    <source>
        <dbReference type="EMBL" id="KAK8001211.1"/>
    </source>
</evidence>
<gene>
    <name evidence="2" type="ORF">PG991_013433</name>
</gene>
<protein>
    <submittedName>
        <fullName evidence="2">HET-domain-containing protein</fullName>
    </submittedName>
</protein>